<organism evidence="1 2">
    <name type="scientific">Heterobasidion irregulare (strain TC 32-1)</name>
    <dbReference type="NCBI Taxonomy" id="747525"/>
    <lineage>
        <taxon>Eukaryota</taxon>
        <taxon>Fungi</taxon>
        <taxon>Dikarya</taxon>
        <taxon>Basidiomycota</taxon>
        <taxon>Agaricomycotina</taxon>
        <taxon>Agaricomycetes</taxon>
        <taxon>Russulales</taxon>
        <taxon>Bondarzewiaceae</taxon>
        <taxon>Heterobasidion</taxon>
        <taxon>Heterobasidion annosum species complex</taxon>
    </lineage>
</organism>
<name>W4K357_HETIT</name>
<dbReference type="GeneID" id="20665938"/>
<dbReference type="InParanoid" id="W4K357"/>
<gene>
    <name evidence="1" type="ORF">HETIRDRAFT_103832</name>
</gene>
<dbReference type="EMBL" id="KI925460">
    <property type="protein sequence ID" value="ETW79501.1"/>
    <property type="molecule type" value="Genomic_DNA"/>
</dbReference>
<dbReference type="HOGENOM" id="CLU_1547786_0_0_1"/>
<evidence type="ECO:0000313" key="1">
    <source>
        <dbReference type="EMBL" id="ETW79501.1"/>
    </source>
</evidence>
<accession>W4K357</accession>
<protein>
    <submittedName>
        <fullName evidence="1">Uncharacterized protein</fullName>
    </submittedName>
</protein>
<keyword evidence="2" id="KW-1185">Reference proteome</keyword>
<dbReference type="RefSeq" id="XP_009548084.1">
    <property type="nucleotide sequence ID" value="XM_009549789.1"/>
</dbReference>
<dbReference type="KEGG" id="hir:HETIRDRAFT_103832"/>
<evidence type="ECO:0000313" key="2">
    <source>
        <dbReference type="Proteomes" id="UP000030671"/>
    </source>
</evidence>
<reference evidence="1 2" key="1">
    <citation type="journal article" date="2012" name="New Phytol.">
        <title>Insight into trade-off between wood decay and parasitism from the genome of a fungal forest pathogen.</title>
        <authorList>
            <person name="Olson A."/>
            <person name="Aerts A."/>
            <person name="Asiegbu F."/>
            <person name="Belbahri L."/>
            <person name="Bouzid O."/>
            <person name="Broberg A."/>
            <person name="Canback B."/>
            <person name="Coutinho P.M."/>
            <person name="Cullen D."/>
            <person name="Dalman K."/>
            <person name="Deflorio G."/>
            <person name="van Diepen L.T."/>
            <person name="Dunand C."/>
            <person name="Duplessis S."/>
            <person name="Durling M."/>
            <person name="Gonthier P."/>
            <person name="Grimwood J."/>
            <person name="Fossdal C.G."/>
            <person name="Hansson D."/>
            <person name="Henrissat B."/>
            <person name="Hietala A."/>
            <person name="Himmelstrand K."/>
            <person name="Hoffmeister D."/>
            <person name="Hogberg N."/>
            <person name="James T.Y."/>
            <person name="Karlsson M."/>
            <person name="Kohler A."/>
            <person name="Kues U."/>
            <person name="Lee Y.H."/>
            <person name="Lin Y.C."/>
            <person name="Lind M."/>
            <person name="Lindquist E."/>
            <person name="Lombard V."/>
            <person name="Lucas S."/>
            <person name="Lunden K."/>
            <person name="Morin E."/>
            <person name="Murat C."/>
            <person name="Park J."/>
            <person name="Raffaello T."/>
            <person name="Rouze P."/>
            <person name="Salamov A."/>
            <person name="Schmutz J."/>
            <person name="Solheim H."/>
            <person name="Stahlberg J."/>
            <person name="Velez H."/>
            <person name="de Vries R.P."/>
            <person name="Wiebenga A."/>
            <person name="Woodward S."/>
            <person name="Yakovlev I."/>
            <person name="Garbelotto M."/>
            <person name="Martin F."/>
            <person name="Grigoriev I.V."/>
            <person name="Stenlid J."/>
        </authorList>
    </citation>
    <scope>NUCLEOTIDE SEQUENCE [LARGE SCALE GENOMIC DNA]</scope>
    <source>
        <strain evidence="1 2">TC 32-1</strain>
    </source>
</reference>
<dbReference type="Proteomes" id="UP000030671">
    <property type="component" value="Unassembled WGS sequence"/>
</dbReference>
<proteinExistence type="predicted"/>
<dbReference type="AlphaFoldDB" id="W4K357"/>
<sequence length="173" mass="18974">MSYPNHLSCDPRNWKRTDLAAQWQVKMGFPDSTFPADAQSFAVDNTTQHTVAHQHESIQCAMPEWAQVHPCPTTAWLGHEGVTTISGATTGNKRVVASVAGDDEGFEGYTLVQINPESRMSALRDDSASVLIPESVKAAGRGQTHRKAISRAPRWTSGRLHPELVLELELSPM</sequence>